<evidence type="ECO:0000256" key="1">
    <source>
        <dbReference type="SAM" id="MobiDB-lite"/>
    </source>
</evidence>
<feature type="region of interest" description="Disordered" evidence="1">
    <location>
        <begin position="1"/>
        <end position="71"/>
    </location>
</feature>
<dbReference type="Gramene" id="OMERI07G06300.3">
    <property type="protein sequence ID" value="OMERI07G06300.3"/>
    <property type="gene ID" value="OMERI07G06300"/>
</dbReference>
<organism evidence="2">
    <name type="scientific">Oryza meridionalis</name>
    <dbReference type="NCBI Taxonomy" id="40149"/>
    <lineage>
        <taxon>Eukaryota</taxon>
        <taxon>Viridiplantae</taxon>
        <taxon>Streptophyta</taxon>
        <taxon>Embryophyta</taxon>
        <taxon>Tracheophyta</taxon>
        <taxon>Spermatophyta</taxon>
        <taxon>Magnoliopsida</taxon>
        <taxon>Liliopsida</taxon>
        <taxon>Poales</taxon>
        <taxon>Poaceae</taxon>
        <taxon>BOP clade</taxon>
        <taxon>Oryzoideae</taxon>
        <taxon>Oryzeae</taxon>
        <taxon>Oryzinae</taxon>
        <taxon>Oryza</taxon>
    </lineage>
</organism>
<accession>A0A0E0E986</accession>
<evidence type="ECO:0000313" key="2">
    <source>
        <dbReference type="EnsemblPlants" id="OMERI07G06300.3"/>
    </source>
</evidence>
<dbReference type="InterPro" id="IPR007657">
    <property type="entry name" value="Glycosyltransferase_61"/>
</dbReference>
<sequence>MNSSIRMATNEPTTMAAGEQEEDEEEESSGGGGAEPEVRTTPAVVVTAAAAAAAGGGGGKRKPTCRMTSKRSERCEARGDIRVEGNASTIYIGGIDKEWKTSSPVAMSVVREFTLKPVTESSPACTRNHSVPAFVFSNGGFSGNLYHDYTDVLVPLSRRWVRVAGMEEALDEVEASRTYVPVAGCARTSSCGA</sequence>
<evidence type="ECO:0000313" key="3">
    <source>
        <dbReference type="Proteomes" id="UP000008021"/>
    </source>
</evidence>
<proteinExistence type="predicted"/>
<protein>
    <submittedName>
        <fullName evidence="2">Uncharacterized protein</fullName>
    </submittedName>
</protein>
<reference evidence="2" key="1">
    <citation type="submission" date="2015-04" db="UniProtKB">
        <authorList>
            <consortium name="EnsemblPlants"/>
        </authorList>
    </citation>
    <scope>IDENTIFICATION</scope>
</reference>
<dbReference type="EnsemblPlants" id="OMERI07G06300.3">
    <property type="protein sequence ID" value="OMERI07G06300.3"/>
    <property type="gene ID" value="OMERI07G06300"/>
</dbReference>
<name>A0A0E0E986_9ORYZ</name>
<keyword evidence="3" id="KW-1185">Reference proteome</keyword>
<feature type="compositionally biased region" description="Acidic residues" evidence="1">
    <location>
        <begin position="19"/>
        <end position="28"/>
    </location>
</feature>
<dbReference type="GO" id="GO:0016757">
    <property type="term" value="F:glycosyltransferase activity"/>
    <property type="evidence" value="ECO:0007669"/>
    <property type="project" value="InterPro"/>
</dbReference>
<feature type="compositionally biased region" description="Polar residues" evidence="1">
    <location>
        <begin position="1"/>
        <end position="13"/>
    </location>
</feature>
<dbReference type="AlphaFoldDB" id="A0A0E0E986"/>
<reference evidence="2" key="2">
    <citation type="submission" date="2018-05" db="EMBL/GenBank/DDBJ databases">
        <title>OmerRS3 (Oryza meridionalis Reference Sequence Version 3).</title>
        <authorList>
            <person name="Zhang J."/>
            <person name="Kudrna D."/>
            <person name="Lee S."/>
            <person name="Talag J."/>
            <person name="Welchert J."/>
            <person name="Wing R.A."/>
        </authorList>
    </citation>
    <scope>NUCLEOTIDE SEQUENCE [LARGE SCALE GENOMIC DNA]</scope>
    <source>
        <strain evidence="2">cv. OR44</strain>
    </source>
</reference>
<dbReference type="PANTHER" id="PTHR20961">
    <property type="entry name" value="GLYCOSYLTRANSFERASE"/>
    <property type="match status" value="1"/>
</dbReference>
<dbReference type="PANTHER" id="PTHR20961:SF14">
    <property type="entry name" value="OS02G0135500 PROTEIN"/>
    <property type="match status" value="1"/>
</dbReference>
<dbReference type="Proteomes" id="UP000008021">
    <property type="component" value="Chromosome 7"/>
</dbReference>
<dbReference type="HOGENOM" id="CLU_1410841_0_0_1"/>